<accession>A0A6J7LA78</accession>
<name>A0A6J7LA78_9ZZZZ</name>
<sequence length="220" mass="22499">MQTSGPVGRAHQRTAHHPGESDAACLFGELDEFFGAHPAFDGMVLGRGSEVLRDREQVAARRVEVAHGGDHFVDFLAHAQDQVGLGDHPGGAGLSQDVQGPVIAEGRADALEQPGHGFEVVREHLGRSVEDLAEEVGVRGEVGDENFDTAAGYGLVDGPHGLGVEPGALVGKVVAGDPGDRGVGQAHRGHGLGHPTGLVAVEGFGLAGVDLAEVTSTGAL</sequence>
<dbReference type="AlphaFoldDB" id="A0A6J7LA78"/>
<evidence type="ECO:0000313" key="1">
    <source>
        <dbReference type="EMBL" id="CAB4962604.1"/>
    </source>
</evidence>
<protein>
    <submittedName>
        <fullName evidence="1">Unannotated protein</fullName>
    </submittedName>
</protein>
<reference evidence="1" key="1">
    <citation type="submission" date="2020-05" db="EMBL/GenBank/DDBJ databases">
        <authorList>
            <person name="Chiriac C."/>
            <person name="Salcher M."/>
            <person name="Ghai R."/>
            <person name="Kavagutti S V."/>
        </authorList>
    </citation>
    <scope>NUCLEOTIDE SEQUENCE</scope>
</reference>
<gene>
    <name evidence="1" type="ORF">UFOPK3752_02386</name>
</gene>
<organism evidence="1">
    <name type="scientific">freshwater metagenome</name>
    <dbReference type="NCBI Taxonomy" id="449393"/>
    <lineage>
        <taxon>unclassified sequences</taxon>
        <taxon>metagenomes</taxon>
        <taxon>ecological metagenomes</taxon>
    </lineage>
</organism>
<dbReference type="EMBL" id="CAFBND010000180">
    <property type="protein sequence ID" value="CAB4962604.1"/>
    <property type="molecule type" value="Genomic_DNA"/>
</dbReference>
<proteinExistence type="predicted"/>